<evidence type="ECO:0000256" key="1">
    <source>
        <dbReference type="ARBA" id="ARBA00049473"/>
    </source>
</evidence>
<dbReference type="GO" id="GO:0005829">
    <property type="term" value="C:cytosol"/>
    <property type="evidence" value="ECO:0007669"/>
    <property type="project" value="TreeGrafter"/>
</dbReference>
<dbReference type="EMBL" id="BARV01026745">
    <property type="protein sequence ID" value="GAI44341.1"/>
    <property type="molecule type" value="Genomic_DNA"/>
</dbReference>
<protein>
    <recommendedName>
        <fullName evidence="4">Transketolase-like pyrimidine-binding domain-containing protein</fullName>
    </recommendedName>
</protein>
<dbReference type="SUPFAM" id="SSF52518">
    <property type="entry name" value="Thiamin diphosphate-binding fold (THDP-binding)"/>
    <property type="match status" value="2"/>
</dbReference>
<dbReference type="GO" id="GO:0004802">
    <property type="term" value="F:transketolase activity"/>
    <property type="evidence" value="ECO:0007669"/>
    <property type="project" value="UniProtKB-EC"/>
</dbReference>
<organism evidence="5">
    <name type="scientific">marine sediment metagenome</name>
    <dbReference type="NCBI Taxonomy" id="412755"/>
    <lineage>
        <taxon>unclassified sequences</taxon>
        <taxon>metagenomes</taxon>
        <taxon>ecological metagenomes</taxon>
    </lineage>
</organism>
<feature type="coiled-coil region" evidence="2">
    <location>
        <begin position="90"/>
        <end position="117"/>
    </location>
</feature>
<comment type="caution">
    <text evidence="5">The sequence shown here is derived from an EMBL/GenBank/DDBJ whole genome shotgun (WGS) entry which is preliminary data.</text>
</comment>
<dbReference type="CDD" id="cd07033">
    <property type="entry name" value="TPP_PYR_DXS_TK_like"/>
    <property type="match status" value="1"/>
</dbReference>
<dbReference type="PANTHER" id="PTHR43522:SF2">
    <property type="entry name" value="TRANSKETOLASE 1-RELATED"/>
    <property type="match status" value="1"/>
</dbReference>
<dbReference type="AlphaFoldDB" id="X1PPA2"/>
<dbReference type="SMART" id="SM00861">
    <property type="entry name" value="Transket_pyr"/>
    <property type="match status" value="1"/>
</dbReference>
<feature type="region of interest" description="Disordered" evidence="3">
    <location>
        <begin position="43"/>
        <end position="62"/>
    </location>
</feature>
<name>X1PPA2_9ZZZZ</name>
<evidence type="ECO:0000256" key="3">
    <source>
        <dbReference type="SAM" id="MobiDB-lite"/>
    </source>
</evidence>
<dbReference type="InterPro" id="IPR029061">
    <property type="entry name" value="THDP-binding"/>
</dbReference>
<feature type="domain" description="Transketolase-like pyrimidine-binding" evidence="4">
    <location>
        <begin position="150"/>
        <end position="263"/>
    </location>
</feature>
<evidence type="ECO:0000256" key="2">
    <source>
        <dbReference type="SAM" id="Coils"/>
    </source>
</evidence>
<evidence type="ECO:0000259" key="4">
    <source>
        <dbReference type="SMART" id="SM00861"/>
    </source>
</evidence>
<dbReference type="Pfam" id="PF00456">
    <property type="entry name" value="Transketolase_N"/>
    <property type="match status" value="1"/>
</dbReference>
<proteinExistence type="predicted"/>
<dbReference type="InterPro" id="IPR033247">
    <property type="entry name" value="Transketolase_fam"/>
</dbReference>
<evidence type="ECO:0000313" key="5">
    <source>
        <dbReference type="EMBL" id="GAI44341.1"/>
    </source>
</evidence>
<dbReference type="GO" id="GO:0006098">
    <property type="term" value="P:pentose-phosphate shunt"/>
    <property type="evidence" value="ECO:0007669"/>
    <property type="project" value="TreeGrafter"/>
</dbReference>
<dbReference type="Pfam" id="PF02779">
    <property type="entry name" value="Transket_pyr"/>
    <property type="match status" value="1"/>
</dbReference>
<feature type="non-terminal residue" evidence="5">
    <location>
        <position position="1"/>
    </location>
</feature>
<dbReference type="PANTHER" id="PTHR43522">
    <property type="entry name" value="TRANSKETOLASE"/>
    <property type="match status" value="1"/>
</dbReference>
<dbReference type="InterPro" id="IPR005474">
    <property type="entry name" value="Transketolase_N"/>
</dbReference>
<dbReference type="InterPro" id="IPR005475">
    <property type="entry name" value="Transketolase-like_Pyr-bd"/>
</dbReference>
<reference evidence="5" key="1">
    <citation type="journal article" date="2014" name="Front. Microbiol.">
        <title>High frequency of phylogenetically diverse reductive dehalogenase-homologous genes in deep subseafloor sedimentary metagenomes.</title>
        <authorList>
            <person name="Kawai M."/>
            <person name="Futagami T."/>
            <person name="Toyoda A."/>
            <person name="Takaki Y."/>
            <person name="Nishi S."/>
            <person name="Hori S."/>
            <person name="Arai W."/>
            <person name="Tsubouchi T."/>
            <person name="Morono Y."/>
            <person name="Uchiyama I."/>
            <person name="Ito T."/>
            <person name="Fujiyama A."/>
            <person name="Inagaki F."/>
            <person name="Takami H."/>
        </authorList>
    </citation>
    <scope>NUCLEOTIDE SEQUENCE</scope>
    <source>
        <strain evidence="5">Expedition CK06-06</strain>
    </source>
</reference>
<feature type="non-terminal residue" evidence="5">
    <location>
        <position position="263"/>
    </location>
</feature>
<sequence length="263" mass="29772">RKRFQGYNWNVMEIDAHDYGQIEKAIRKARREKNRPTIIISHSHIAHGSPNKHDTAESHGAPLGEDEVKASKRNLGLPENEDFYVPEKVRELFDKRLKKMKRKAAKWEREFKKYSAAYPGKAEEWKKQFEDILPENLKECAPRFDLEKPVATRSASGKVIQEIAKAVPWLVGGSADLAPSTKTIIEDSESVGPNSFGGRNLHFGVREHAMCAVLNGMALHGGLRVYGATFFVFADYCRPSIRLAAIMKLPVIYVFTHDSFYVG</sequence>
<gene>
    <name evidence="5" type="ORF">S06H3_43161</name>
</gene>
<accession>X1PPA2</accession>
<dbReference type="Gene3D" id="3.40.50.970">
    <property type="match status" value="2"/>
</dbReference>
<comment type="catalytic activity">
    <reaction evidence="1">
        <text>D-sedoheptulose 7-phosphate + D-glyceraldehyde 3-phosphate = aldehydo-D-ribose 5-phosphate + D-xylulose 5-phosphate</text>
        <dbReference type="Rhea" id="RHEA:10508"/>
        <dbReference type="ChEBI" id="CHEBI:57483"/>
        <dbReference type="ChEBI" id="CHEBI:57737"/>
        <dbReference type="ChEBI" id="CHEBI:58273"/>
        <dbReference type="ChEBI" id="CHEBI:59776"/>
        <dbReference type="EC" id="2.2.1.1"/>
    </reaction>
</comment>
<keyword evidence="2" id="KW-0175">Coiled coil</keyword>